<name>A0A165PJL2_9AGAM</name>
<dbReference type="STRING" id="1314782.A0A165PJL2"/>
<proteinExistence type="predicted"/>
<protein>
    <submittedName>
        <fullName evidence="1">Uncharacterized protein</fullName>
    </submittedName>
</protein>
<keyword evidence="2" id="KW-1185">Reference proteome</keyword>
<gene>
    <name evidence="1" type="ORF">NEOLEDRAFT_1139747</name>
</gene>
<evidence type="ECO:0000313" key="2">
    <source>
        <dbReference type="Proteomes" id="UP000076761"/>
    </source>
</evidence>
<dbReference type="AlphaFoldDB" id="A0A165PJL2"/>
<sequence length="179" mass="20502">MREAVVELVEKVERSNDYSLWPHSRICMARPAELSKMHRLMSRTDLHADEDVYAYASAMIAALRVERDLERKAHSQTRRDTEYRITALEAQLARRDAELEACIYHTEHRAKIQSTDKKYRSNKTPSGGACSMTDEDIISVLEATAAKNRALELEVKQIAAQVRSFLFKVLSYSPSILKM</sequence>
<evidence type="ECO:0000313" key="1">
    <source>
        <dbReference type="EMBL" id="KZT21131.1"/>
    </source>
</evidence>
<reference evidence="1 2" key="1">
    <citation type="journal article" date="2016" name="Mol. Biol. Evol.">
        <title>Comparative Genomics of Early-Diverging Mushroom-Forming Fungi Provides Insights into the Origins of Lignocellulose Decay Capabilities.</title>
        <authorList>
            <person name="Nagy L.G."/>
            <person name="Riley R."/>
            <person name="Tritt A."/>
            <person name="Adam C."/>
            <person name="Daum C."/>
            <person name="Floudas D."/>
            <person name="Sun H."/>
            <person name="Yadav J.S."/>
            <person name="Pangilinan J."/>
            <person name="Larsson K.H."/>
            <person name="Matsuura K."/>
            <person name="Barry K."/>
            <person name="Labutti K."/>
            <person name="Kuo R."/>
            <person name="Ohm R.A."/>
            <person name="Bhattacharya S.S."/>
            <person name="Shirouzu T."/>
            <person name="Yoshinaga Y."/>
            <person name="Martin F.M."/>
            <person name="Grigoriev I.V."/>
            <person name="Hibbett D.S."/>
        </authorList>
    </citation>
    <scope>NUCLEOTIDE SEQUENCE [LARGE SCALE GENOMIC DNA]</scope>
    <source>
        <strain evidence="1 2">HHB14362 ss-1</strain>
    </source>
</reference>
<dbReference type="Proteomes" id="UP000076761">
    <property type="component" value="Unassembled WGS sequence"/>
</dbReference>
<dbReference type="EMBL" id="KV425610">
    <property type="protein sequence ID" value="KZT21131.1"/>
    <property type="molecule type" value="Genomic_DNA"/>
</dbReference>
<dbReference type="InParanoid" id="A0A165PJL2"/>
<dbReference type="OrthoDB" id="2800708at2759"/>
<accession>A0A165PJL2</accession>
<organism evidence="1 2">
    <name type="scientific">Neolentinus lepideus HHB14362 ss-1</name>
    <dbReference type="NCBI Taxonomy" id="1314782"/>
    <lineage>
        <taxon>Eukaryota</taxon>
        <taxon>Fungi</taxon>
        <taxon>Dikarya</taxon>
        <taxon>Basidiomycota</taxon>
        <taxon>Agaricomycotina</taxon>
        <taxon>Agaricomycetes</taxon>
        <taxon>Gloeophyllales</taxon>
        <taxon>Gloeophyllaceae</taxon>
        <taxon>Neolentinus</taxon>
    </lineage>
</organism>